<dbReference type="GO" id="GO:0009132">
    <property type="term" value="P:nucleoside diphosphate metabolic process"/>
    <property type="evidence" value="ECO:0007669"/>
    <property type="project" value="InterPro"/>
</dbReference>
<evidence type="ECO:0000313" key="10">
    <source>
        <dbReference type="Proteomes" id="UP000190667"/>
    </source>
</evidence>
<name>A0A1S8YNQ7_9GAMM</name>
<dbReference type="PROSITE" id="PS01293">
    <property type="entry name" value="NUDIX_COA"/>
    <property type="match status" value="1"/>
</dbReference>
<feature type="domain" description="Nudix hydrolase" evidence="8">
    <location>
        <begin position="28"/>
        <end position="166"/>
    </location>
</feature>
<dbReference type="STRING" id="1926881.BTJ39_08800"/>
<reference evidence="9 10" key="1">
    <citation type="submission" date="2016-12" db="EMBL/GenBank/DDBJ databases">
        <title>Izhakiella australiana sp. nov. of genus Izhakiella isolated from Australian desert.</title>
        <authorList>
            <person name="Ji M."/>
        </authorList>
    </citation>
    <scope>NUCLEOTIDE SEQUENCE [LARGE SCALE GENOMIC DNA]</scope>
    <source>
        <strain evidence="9 10">D4N98</strain>
    </source>
</reference>
<dbReference type="PANTHER" id="PTHR12992">
    <property type="entry name" value="NUDIX HYDROLASE"/>
    <property type="match status" value="1"/>
</dbReference>
<dbReference type="GO" id="GO:0000287">
    <property type="term" value="F:magnesium ion binding"/>
    <property type="evidence" value="ECO:0007669"/>
    <property type="project" value="InterPro"/>
</dbReference>
<comment type="cofactor">
    <cofactor evidence="1">
        <name>Mn(2+)</name>
        <dbReference type="ChEBI" id="CHEBI:29035"/>
    </cofactor>
</comment>
<evidence type="ECO:0000256" key="3">
    <source>
        <dbReference type="ARBA" id="ARBA00006506"/>
    </source>
</evidence>
<keyword evidence="6" id="KW-0460">Magnesium</keyword>
<dbReference type="RefSeq" id="WP_078002309.1">
    <property type="nucleotide sequence ID" value="NZ_MRUL01000004.1"/>
</dbReference>
<evidence type="ECO:0000256" key="1">
    <source>
        <dbReference type="ARBA" id="ARBA00001936"/>
    </source>
</evidence>
<dbReference type="CDD" id="cd03426">
    <property type="entry name" value="NUDIX_CoAse_Nudt7"/>
    <property type="match status" value="1"/>
</dbReference>
<protein>
    <submittedName>
        <fullName evidence="9">CoA pyrophosphatase</fullName>
    </submittedName>
</protein>
<dbReference type="AlphaFoldDB" id="A0A1S8YNQ7"/>
<evidence type="ECO:0000256" key="4">
    <source>
        <dbReference type="ARBA" id="ARBA00022723"/>
    </source>
</evidence>
<evidence type="ECO:0000256" key="6">
    <source>
        <dbReference type="ARBA" id="ARBA00022842"/>
    </source>
</evidence>
<dbReference type="NCBIfam" id="NF007980">
    <property type="entry name" value="PRK10707.1"/>
    <property type="match status" value="1"/>
</dbReference>
<keyword evidence="10" id="KW-1185">Reference proteome</keyword>
<dbReference type="Gene3D" id="3.90.79.10">
    <property type="entry name" value="Nucleoside Triphosphate Pyrophosphohydrolase"/>
    <property type="match status" value="1"/>
</dbReference>
<dbReference type="Pfam" id="PF00293">
    <property type="entry name" value="NUDIX"/>
    <property type="match status" value="1"/>
</dbReference>
<dbReference type="InterPro" id="IPR045121">
    <property type="entry name" value="CoAse"/>
</dbReference>
<proteinExistence type="inferred from homology"/>
<keyword evidence="5" id="KW-0378">Hydrolase</keyword>
<comment type="caution">
    <text evidence="9">The sequence shown here is derived from an EMBL/GenBank/DDBJ whole genome shotgun (WGS) entry which is preliminary data.</text>
</comment>
<gene>
    <name evidence="9" type="ORF">BTJ39_08800</name>
</gene>
<dbReference type="GO" id="GO:0010945">
    <property type="term" value="F:coenzyme A diphosphatase activity"/>
    <property type="evidence" value="ECO:0007669"/>
    <property type="project" value="InterPro"/>
</dbReference>
<dbReference type="Proteomes" id="UP000190667">
    <property type="component" value="Unassembled WGS sequence"/>
</dbReference>
<sequence>MNSQQPLDDFLTRFQLQLPLLPCHSGPGRQAAVLVPVVNRPQPGLLLTRRAASLRKHAGQVAFPGGMRDASDNSLIETALREAQEEIALPRHLVRIIGRLPTVASSTGFQVTPFLGVIPPDLALSANKNEVESIFEMPLQLALDTARYSALDINHRGQTRQVWFSQFDQYLIWGMTAGIIRQLSLQTLPVFIT</sequence>
<dbReference type="EMBL" id="MRUL01000004">
    <property type="protein sequence ID" value="OON40495.1"/>
    <property type="molecule type" value="Genomic_DNA"/>
</dbReference>
<keyword evidence="7" id="KW-0464">Manganese</keyword>
<organism evidence="9 10">
    <name type="scientific">Izhakiella australiensis</name>
    <dbReference type="NCBI Taxonomy" id="1926881"/>
    <lineage>
        <taxon>Bacteria</taxon>
        <taxon>Pseudomonadati</taxon>
        <taxon>Pseudomonadota</taxon>
        <taxon>Gammaproteobacteria</taxon>
        <taxon>Enterobacterales</taxon>
        <taxon>Erwiniaceae</taxon>
        <taxon>Izhakiella</taxon>
    </lineage>
</organism>
<keyword evidence="4" id="KW-0479">Metal-binding</keyword>
<evidence type="ECO:0000259" key="8">
    <source>
        <dbReference type="PROSITE" id="PS51462"/>
    </source>
</evidence>
<dbReference type="InterPro" id="IPR000086">
    <property type="entry name" value="NUDIX_hydrolase_dom"/>
</dbReference>
<dbReference type="InterPro" id="IPR000059">
    <property type="entry name" value="NUDIX_hydrolase_NudL_CS"/>
</dbReference>
<dbReference type="PROSITE" id="PS51462">
    <property type="entry name" value="NUDIX"/>
    <property type="match status" value="1"/>
</dbReference>
<evidence type="ECO:0000256" key="5">
    <source>
        <dbReference type="ARBA" id="ARBA00022801"/>
    </source>
</evidence>
<accession>A0A1S8YNQ7</accession>
<dbReference type="PANTHER" id="PTHR12992:SF11">
    <property type="entry name" value="MITOCHONDRIAL COENZYME A DIPHOSPHATASE NUDT8"/>
    <property type="match status" value="1"/>
</dbReference>
<comment type="similarity">
    <text evidence="3">Belongs to the Nudix hydrolase family. PCD1 subfamily.</text>
</comment>
<evidence type="ECO:0000256" key="7">
    <source>
        <dbReference type="ARBA" id="ARBA00023211"/>
    </source>
</evidence>
<evidence type="ECO:0000256" key="2">
    <source>
        <dbReference type="ARBA" id="ARBA00001946"/>
    </source>
</evidence>
<dbReference type="SUPFAM" id="SSF55811">
    <property type="entry name" value="Nudix"/>
    <property type="match status" value="1"/>
</dbReference>
<dbReference type="InterPro" id="IPR015797">
    <property type="entry name" value="NUDIX_hydrolase-like_dom_sf"/>
</dbReference>
<dbReference type="OrthoDB" id="9802805at2"/>
<evidence type="ECO:0000313" key="9">
    <source>
        <dbReference type="EMBL" id="OON40495.1"/>
    </source>
</evidence>
<dbReference type="GO" id="GO:0030145">
    <property type="term" value="F:manganese ion binding"/>
    <property type="evidence" value="ECO:0007669"/>
    <property type="project" value="InterPro"/>
</dbReference>
<comment type="cofactor">
    <cofactor evidence="2">
        <name>Mg(2+)</name>
        <dbReference type="ChEBI" id="CHEBI:18420"/>
    </cofactor>
</comment>